<evidence type="ECO:0000313" key="6">
    <source>
        <dbReference type="Proteomes" id="UP001223144"/>
    </source>
</evidence>
<evidence type="ECO:0000256" key="4">
    <source>
        <dbReference type="ARBA" id="ARBA00023134"/>
    </source>
</evidence>
<dbReference type="InterPro" id="IPR027417">
    <property type="entry name" value="P-loop_NTPase"/>
</dbReference>
<comment type="similarity">
    <text evidence="1">Belongs to the GPN-loop GTPase family.</text>
</comment>
<dbReference type="Gene3D" id="3.40.50.300">
    <property type="entry name" value="P-loop containing nucleotide triphosphate hydrolases"/>
    <property type="match status" value="1"/>
</dbReference>
<name>A0ABT6HTL3_9ACTN</name>
<keyword evidence="4" id="KW-0342">GTP-binding</keyword>
<reference evidence="5 6" key="1">
    <citation type="submission" date="2023-04" db="EMBL/GenBank/DDBJ databases">
        <title>Streptomyces chengmaiensis sp. nov. isolated from the stem of mangrove plant in Hainan.</title>
        <authorList>
            <person name="Huang X."/>
            <person name="Zhou S."/>
            <person name="Chu X."/>
            <person name="Xie Y."/>
            <person name="Lin Y."/>
        </authorList>
    </citation>
    <scope>NUCLEOTIDE SEQUENCE [LARGE SCALE GENOMIC DNA]</scope>
    <source>
        <strain evidence="5 6">HNM0663</strain>
    </source>
</reference>
<dbReference type="SUPFAM" id="SSF52540">
    <property type="entry name" value="P-loop containing nucleoside triphosphate hydrolases"/>
    <property type="match status" value="1"/>
</dbReference>
<dbReference type="RefSeq" id="WP_279931055.1">
    <property type="nucleotide sequence ID" value="NZ_JARWBG010000036.1"/>
</dbReference>
<dbReference type="InterPro" id="IPR004130">
    <property type="entry name" value="Gpn"/>
</dbReference>
<keyword evidence="6" id="KW-1185">Reference proteome</keyword>
<organism evidence="5 6">
    <name type="scientific">Streptomyces chengmaiensis</name>
    <dbReference type="NCBI Taxonomy" id="3040919"/>
    <lineage>
        <taxon>Bacteria</taxon>
        <taxon>Bacillati</taxon>
        <taxon>Actinomycetota</taxon>
        <taxon>Actinomycetes</taxon>
        <taxon>Kitasatosporales</taxon>
        <taxon>Streptomycetaceae</taxon>
        <taxon>Streptomyces</taxon>
    </lineage>
</organism>
<dbReference type="CDD" id="cd00882">
    <property type="entry name" value="Ras_like_GTPase"/>
    <property type="match status" value="1"/>
</dbReference>
<accession>A0ABT6HTL3</accession>
<dbReference type="Proteomes" id="UP001223144">
    <property type="component" value="Unassembled WGS sequence"/>
</dbReference>
<evidence type="ECO:0000256" key="1">
    <source>
        <dbReference type="ARBA" id="ARBA00005290"/>
    </source>
</evidence>
<evidence type="ECO:0000256" key="2">
    <source>
        <dbReference type="ARBA" id="ARBA00022741"/>
    </source>
</evidence>
<comment type="caution">
    <text evidence="5">The sequence shown here is derived from an EMBL/GenBank/DDBJ whole genome shotgun (WGS) entry which is preliminary data.</text>
</comment>
<dbReference type="EMBL" id="JARWBG010000036">
    <property type="protein sequence ID" value="MDH2392066.1"/>
    <property type="molecule type" value="Genomic_DNA"/>
</dbReference>
<dbReference type="PANTHER" id="PTHR42708">
    <property type="entry name" value="ATP/GTP-BINDING PROTEIN-RELATED"/>
    <property type="match status" value="1"/>
</dbReference>
<dbReference type="Pfam" id="PF03029">
    <property type="entry name" value="ATP_bind_1"/>
    <property type="match status" value="1"/>
</dbReference>
<proteinExistence type="inferred from homology"/>
<evidence type="ECO:0000313" key="5">
    <source>
        <dbReference type="EMBL" id="MDH2392066.1"/>
    </source>
</evidence>
<gene>
    <name evidence="5" type="ORF">QCN29_25445</name>
</gene>
<dbReference type="PANTHER" id="PTHR42708:SF1">
    <property type="entry name" value="GLIDING MOTILITY PROTEIN MGLA"/>
    <property type="match status" value="1"/>
</dbReference>
<keyword evidence="2" id="KW-0547">Nucleotide-binding</keyword>
<evidence type="ECO:0000256" key="3">
    <source>
        <dbReference type="ARBA" id="ARBA00022801"/>
    </source>
</evidence>
<dbReference type="InterPro" id="IPR052705">
    <property type="entry name" value="Gliding_Motility_GTPase"/>
</dbReference>
<protein>
    <submittedName>
        <fullName evidence="5">ATP/GTP-binding protein</fullName>
    </submittedName>
</protein>
<keyword evidence="3" id="KW-0378">Hydrolase</keyword>
<sequence length="194" mass="21049">MTRVATPQPRAPHALKIVVAGGFGVGKTTMVRSVSEIRPLHTEEPMSRAARIRRKIATTVALDFGRITLDGASDAVGGGHTVLHLFGVPGQERFWFLWDRIFSGTIGAVVLVDTRCLADAWPAIDRLEHLGMPFIVAANDFGGPFEGEESIRAGLGLGDDVPMVEFDARDHSSSKFVLIALVDHLRKLSGRRPT</sequence>